<dbReference type="InterPro" id="IPR001650">
    <property type="entry name" value="Helicase_C-like"/>
</dbReference>
<accession>A0A1F7S033</accession>
<dbReference type="Gene3D" id="3.40.50.300">
    <property type="entry name" value="P-loop containing nucleotide triphosphate hydrolases"/>
    <property type="match status" value="1"/>
</dbReference>
<feature type="coiled-coil region" evidence="2">
    <location>
        <begin position="546"/>
        <end position="618"/>
    </location>
</feature>
<dbReference type="EMBL" id="MGDE01000054">
    <property type="protein sequence ID" value="OGL47173.1"/>
    <property type="molecule type" value="Genomic_DNA"/>
</dbReference>
<evidence type="ECO:0000313" key="5">
    <source>
        <dbReference type="Proteomes" id="UP000178797"/>
    </source>
</evidence>
<feature type="domain" description="Helicase C-terminal" evidence="3">
    <location>
        <begin position="89"/>
        <end position="269"/>
    </location>
</feature>
<proteinExistence type="predicted"/>
<comment type="caution">
    <text evidence="4">The sequence shown here is derived from an EMBL/GenBank/DDBJ whole genome shotgun (WGS) entry which is preliminary data.</text>
</comment>
<dbReference type="SMART" id="SM00490">
    <property type="entry name" value="HELICc"/>
    <property type="match status" value="1"/>
</dbReference>
<dbReference type="PROSITE" id="PS51194">
    <property type="entry name" value="HELICASE_CTER"/>
    <property type="match status" value="1"/>
</dbReference>
<dbReference type="PANTHER" id="PTHR10799">
    <property type="entry name" value="SNF2/RAD54 HELICASE FAMILY"/>
    <property type="match status" value="1"/>
</dbReference>
<name>A0A1F7S033_9BACT</name>
<dbReference type="InterPro" id="IPR027417">
    <property type="entry name" value="P-loop_NTPase"/>
</dbReference>
<reference evidence="4 5" key="1">
    <citation type="journal article" date="2016" name="Nat. Commun.">
        <title>Thousands of microbial genomes shed light on interconnected biogeochemical processes in an aquifer system.</title>
        <authorList>
            <person name="Anantharaman K."/>
            <person name="Brown C.T."/>
            <person name="Hug L.A."/>
            <person name="Sharon I."/>
            <person name="Castelle C.J."/>
            <person name="Probst A.J."/>
            <person name="Thomas B.C."/>
            <person name="Singh A."/>
            <person name="Wilkins M.J."/>
            <person name="Karaoz U."/>
            <person name="Brodie E.L."/>
            <person name="Williams K.H."/>
            <person name="Hubbard S.S."/>
            <person name="Banfield J.F."/>
        </authorList>
    </citation>
    <scope>NUCLEOTIDE SEQUENCE [LARGE SCALE GENOMIC DNA]</scope>
</reference>
<dbReference type="Proteomes" id="UP000178797">
    <property type="component" value="Unassembled WGS sequence"/>
</dbReference>
<evidence type="ECO:0000313" key="4">
    <source>
        <dbReference type="EMBL" id="OGL47173.1"/>
    </source>
</evidence>
<dbReference type="AlphaFoldDB" id="A0A1F7S033"/>
<dbReference type="GO" id="GO:0016787">
    <property type="term" value="F:hydrolase activity"/>
    <property type="evidence" value="ECO:0007669"/>
    <property type="project" value="UniProtKB-KW"/>
</dbReference>
<keyword evidence="1" id="KW-0378">Hydrolase</keyword>
<evidence type="ECO:0000256" key="1">
    <source>
        <dbReference type="ARBA" id="ARBA00022801"/>
    </source>
</evidence>
<dbReference type="InterPro" id="IPR049730">
    <property type="entry name" value="SNF2/RAD54-like_C"/>
</dbReference>
<organism evidence="4 5">
    <name type="scientific">Candidatus Schekmanbacteria bacterium RBG_16_38_10</name>
    <dbReference type="NCBI Taxonomy" id="1817879"/>
    <lineage>
        <taxon>Bacteria</taxon>
        <taxon>Candidatus Schekmaniibacteriota</taxon>
    </lineage>
</organism>
<protein>
    <recommendedName>
        <fullName evidence="3">Helicase C-terminal domain-containing protein</fullName>
    </recommendedName>
</protein>
<evidence type="ECO:0000256" key="2">
    <source>
        <dbReference type="SAM" id="Coils"/>
    </source>
</evidence>
<keyword evidence="2" id="KW-0175">Coiled coil</keyword>
<dbReference type="SUPFAM" id="SSF52540">
    <property type="entry name" value="P-loop containing nucleoside triphosphate hydrolases"/>
    <property type="match status" value="1"/>
</dbReference>
<dbReference type="CDD" id="cd18793">
    <property type="entry name" value="SF2_C_SNF"/>
    <property type="match status" value="1"/>
</dbReference>
<dbReference type="Pfam" id="PF00271">
    <property type="entry name" value="Helicase_C"/>
    <property type="match status" value="1"/>
</dbReference>
<evidence type="ECO:0000259" key="3">
    <source>
        <dbReference type="PROSITE" id="PS51194"/>
    </source>
</evidence>
<gene>
    <name evidence="4" type="ORF">A2W05_09110</name>
</gene>
<sequence>MLERELELRKQEDAEKVGKIPINEIDAEDEGLEEELEEAVVEELISETKKGARIDKEKFSDSDIQDEMCELTDYYKLATSIKENTKGIALIKALKSIFNEARKKGWPEKSVVFTESRRTQDYLVNLLKTNNISYTIFNGTNSTPEARKAYEGWCKEFPEAASQGSSQANMRQALVYDFENNTQVFLTTEAGGEGLNLQFCNIVVNYDLPWNPQRVEQRIGRCHRYGQRHEVIVANFLNTRNHADRRLLELLKTKLNLFDGLFGSSDEILGALESGIDFEKMILKIYQTCKTPEDIDAAFNKLQDTLENEISDQIVKLRSTLLEFDDSVRSLFKKTRFDTDNILSEFDKDMLTLCRLSLGNKLLDTQIEGVYETEYGEKKHLIAFREIRENEIGKISRAYKEHPLISGIIEESLKIETNPIPSYDFICKATKGRFSQIEPFIGREGFIFLFKMRIKGIEEEDFLSPLTFVIKGKRFISLDLPTANQLLTVETNHKGIYNALTPLSEEELLCHWNIWKKQVLETYQKRNERLYDREIDRINRYYQDYALKVEDKINKLEKELAELNRRRDNSADLRERREFQKRIQKIDLDMDKLRLEQIKLKEEAFVKKQKELAELELRFEFSTEEKLIAITHFRIV</sequence>